<accession>A0A2J6PV30</accession>
<keyword evidence="3" id="KW-1185">Reference proteome</keyword>
<feature type="region of interest" description="Disordered" evidence="1">
    <location>
        <begin position="835"/>
        <end position="856"/>
    </location>
</feature>
<dbReference type="AlphaFoldDB" id="A0A2J6PV30"/>
<gene>
    <name evidence="2" type="ORF">NA56DRAFT_691577</name>
</gene>
<dbReference type="EMBL" id="KZ613497">
    <property type="protein sequence ID" value="PMD17883.1"/>
    <property type="molecule type" value="Genomic_DNA"/>
</dbReference>
<proteinExistence type="predicted"/>
<evidence type="ECO:0000313" key="2">
    <source>
        <dbReference type="EMBL" id="PMD17883.1"/>
    </source>
</evidence>
<name>A0A2J6PV30_9HELO</name>
<evidence type="ECO:0000313" key="3">
    <source>
        <dbReference type="Proteomes" id="UP000235672"/>
    </source>
</evidence>
<sequence length="856" mass="94901">MNSSNMQVARLDLATRSIDLTKALLEAITSSGSLLKGAWEIGQWLGREKLNQYELLDCLKQAKGLAFANKKGQQFFDQIIHGLDTIPIGPLFLQQSGSLGRLMAGDPNLSWVVSTVACLFQHHRDDRTVTDTLTAFIMESHRSRGLEQNYSALDAFTYSPDQTRMRAVVRKIVSSVWYNVVNVGCDTIPLPQELLSVCPKGHYLEPGDFGIVINNIHAHCPSKAILRTSHLLRDILLWLLLHYNGTLVVNVGGQIVYRADLGNPYRELEVHVASACSESSDCGAIGKESYEILRHISGKFEEFLSGSSFSGFTDLPPRPGIRQKLYDVPRMYPSESAMWNKGLQILVKCSAQSIMEWLLGVPLSAQTDFSSPGFSAKPGQQAAADQITVSLALKRVPAMINLQWSSSPASQVVFVKQPQHLDDDNLPRDIRDKTEQRLFILLRYFPVLADLTKKVSADCLCLGCSKSYGPDSSPARIRVGCLKRTAMEESFLLLAHGLADGFGVSDASSVSDISPIIDGILTLLLELVQEQKVCWDTWFAVASCIYLGCPFEKPVSREHPAFGGTAFAAIQYGNLATQAPWLDLTREHTVQGCFGLIGSRGRLGVVTRSDDQHAQFRSVEENFAIIETENTEYTTSFCLRYKKVASPMDHRLRIDEDESSVESDVILCQMDDKFYRILLRIKTNTHWRIVDPSDTFSAIIRILPSTTCEHKNQPPELSPVTAKIYTIDEVLGRWPDVILSHDSTTKASGDTAQNSPTFLLTQVLDTHLKNNIALALSVCPIAVPNYPELACPTCMFSYARAAERQPLREGEGGNSANRYIINLKTQLTEQDSMMRRSLVEGSNASTEGGPQQDKEN</sequence>
<organism evidence="2 3">
    <name type="scientific">Hyaloscypha hepaticicola</name>
    <dbReference type="NCBI Taxonomy" id="2082293"/>
    <lineage>
        <taxon>Eukaryota</taxon>
        <taxon>Fungi</taxon>
        <taxon>Dikarya</taxon>
        <taxon>Ascomycota</taxon>
        <taxon>Pezizomycotina</taxon>
        <taxon>Leotiomycetes</taxon>
        <taxon>Helotiales</taxon>
        <taxon>Hyaloscyphaceae</taxon>
        <taxon>Hyaloscypha</taxon>
    </lineage>
</organism>
<dbReference type="OrthoDB" id="3526561at2759"/>
<dbReference type="Proteomes" id="UP000235672">
    <property type="component" value="Unassembled WGS sequence"/>
</dbReference>
<feature type="compositionally biased region" description="Polar residues" evidence="1">
    <location>
        <begin position="840"/>
        <end position="849"/>
    </location>
</feature>
<evidence type="ECO:0000256" key="1">
    <source>
        <dbReference type="SAM" id="MobiDB-lite"/>
    </source>
</evidence>
<protein>
    <submittedName>
        <fullName evidence="2">Uncharacterized protein</fullName>
    </submittedName>
</protein>
<reference evidence="2 3" key="1">
    <citation type="submission" date="2016-05" db="EMBL/GenBank/DDBJ databases">
        <title>A degradative enzymes factory behind the ericoid mycorrhizal symbiosis.</title>
        <authorList>
            <consortium name="DOE Joint Genome Institute"/>
            <person name="Martino E."/>
            <person name="Morin E."/>
            <person name="Grelet G."/>
            <person name="Kuo A."/>
            <person name="Kohler A."/>
            <person name="Daghino S."/>
            <person name="Barry K."/>
            <person name="Choi C."/>
            <person name="Cichocki N."/>
            <person name="Clum A."/>
            <person name="Copeland A."/>
            <person name="Hainaut M."/>
            <person name="Haridas S."/>
            <person name="Labutti K."/>
            <person name="Lindquist E."/>
            <person name="Lipzen A."/>
            <person name="Khouja H.-R."/>
            <person name="Murat C."/>
            <person name="Ohm R."/>
            <person name="Olson A."/>
            <person name="Spatafora J."/>
            <person name="Veneault-Fourrey C."/>
            <person name="Henrissat B."/>
            <person name="Grigoriev I."/>
            <person name="Martin F."/>
            <person name="Perotto S."/>
        </authorList>
    </citation>
    <scope>NUCLEOTIDE SEQUENCE [LARGE SCALE GENOMIC DNA]</scope>
    <source>
        <strain evidence="2 3">UAMH 7357</strain>
    </source>
</reference>